<name>A0A1H2UTE7_ACIFE</name>
<reference evidence="1 2" key="1">
    <citation type="submission" date="2016-10" db="EMBL/GenBank/DDBJ databases">
        <authorList>
            <person name="Varghese N."/>
            <person name="Submissions S."/>
        </authorList>
    </citation>
    <scope>NUCLEOTIDE SEQUENCE [LARGE SCALE GENOMIC DNA]</scope>
    <source>
        <strain evidence="1 2">WCC6</strain>
    </source>
</reference>
<dbReference type="EMBL" id="FNOP01000003">
    <property type="protein sequence ID" value="SDW59352.1"/>
    <property type="molecule type" value="Genomic_DNA"/>
</dbReference>
<dbReference type="Proteomes" id="UP000182379">
    <property type="component" value="Unassembled WGS sequence"/>
</dbReference>
<proteinExistence type="predicted"/>
<dbReference type="Pfam" id="PF13707">
    <property type="entry name" value="RloB"/>
    <property type="match status" value="1"/>
</dbReference>
<dbReference type="RefSeq" id="WP_083337368.1">
    <property type="nucleotide sequence ID" value="NZ_FNOP01000003.1"/>
</dbReference>
<sequence length="219" mass="25412">MVKRFKAGYNRKVRDSGRRKIKHVLLIAAEGNNKTETNYFRNFQRDNVSIKTISGNETSPVQLADRLIHEANDLDLQEDDLAVCLVDSDFDSAKDIQLKQADQKLEKACKKQRMLKMILSNPCFEKWYLCHFSSSSRNYNSSKELLKELESYIPGYRKSDNVYPLYLKGKTQKAIDNAKKLENTRLNSGLQPHTVAFGPSTEIYKIFEEFLFKWLDNVD</sequence>
<dbReference type="InterPro" id="IPR025591">
    <property type="entry name" value="RloB"/>
</dbReference>
<comment type="caution">
    <text evidence="1">The sequence shown here is derived from an EMBL/GenBank/DDBJ whole genome shotgun (WGS) entry which is preliminary data.</text>
</comment>
<evidence type="ECO:0000313" key="2">
    <source>
        <dbReference type="Proteomes" id="UP000182379"/>
    </source>
</evidence>
<evidence type="ECO:0000313" key="1">
    <source>
        <dbReference type="EMBL" id="SDW59352.1"/>
    </source>
</evidence>
<protein>
    <submittedName>
        <fullName evidence="1">RloB-like protein</fullName>
    </submittedName>
</protein>
<dbReference type="AlphaFoldDB" id="A0A1H2UTE7"/>
<organism evidence="1 2">
    <name type="scientific">Acidaminococcus fermentans</name>
    <dbReference type="NCBI Taxonomy" id="905"/>
    <lineage>
        <taxon>Bacteria</taxon>
        <taxon>Bacillati</taxon>
        <taxon>Bacillota</taxon>
        <taxon>Negativicutes</taxon>
        <taxon>Acidaminococcales</taxon>
        <taxon>Acidaminococcaceae</taxon>
        <taxon>Acidaminococcus</taxon>
    </lineage>
</organism>
<accession>A0A1H2UTE7</accession>
<gene>
    <name evidence="1" type="ORF">SAMN05216495_10324</name>
</gene>